<accession>A0A3E0GVI8</accession>
<dbReference type="SUPFAM" id="SSF81606">
    <property type="entry name" value="PP2C-like"/>
    <property type="match status" value="1"/>
</dbReference>
<dbReference type="RefSeq" id="WP_116181025.1">
    <property type="nucleotide sequence ID" value="NZ_CP144375.1"/>
</dbReference>
<dbReference type="Pfam" id="PF13672">
    <property type="entry name" value="PP2C_2"/>
    <property type="match status" value="1"/>
</dbReference>
<dbReference type="CDD" id="cd00143">
    <property type="entry name" value="PP2Cc"/>
    <property type="match status" value="1"/>
</dbReference>
<dbReference type="GO" id="GO:0004722">
    <property type="term" value="F:protein serine/threonine phosphatase activity"/>
    <property type="evidence" value="ECO:0007669"/>
    <property type="project" value="InterPro"/>
</dbReference>
<feature type="domain" description="PPM-type phosphatase" evidence="1">
    <location>
        <begin position="6"/>
        <end position="239"/>
    </location>
</feature>
<dbReference type="OrthoDB" id="9801841at2"/>
<dbReference type="SMART" id="SM00332">
    <property type="entry name" value="PP2Cc"/>
    <property type="match status" value="1"/>
</dbReference>
<name>A0A3E0GVI8_9PSEU</name>
<dbReference type="EMBL" id="QUNO01000023">
    <property type="protein sequence ID" value="REH30670.1"/>
    <property type="molecule type" value="Genomic_DNA"/>
</dbReference>
<evidence type="ECO:0000313" key="2">
    <source>
        <dbReference type="EMBL" id="REH30670.1"/>
    </source>
</evidence>
<dbReference type="InterPro" id="IPR001932">
    <property type="entry name" value="PPM-type_phosphatase-like_dom"/>
</dbReference>
<protein>
    <submittedName>
        <fullName evidence="2">Protein phosphatase</fullName>
    </submittedName>
</protein>
<sequence>MISTVSAGAATAVGRRHLSNEDGHLVADAVFAVADGMGGHAAGEVASAMALSRLRSLAAQADLSPDSVLAALTGVSEEIFLAGAGNADQCGMGTTVAGLALVRMAGAPHWLVFNVGDSRGYRFAGGVLTQLTVDHSEVAELVAAGTLTLQDAQRHPRRNVITRALGSRPAPEIDVWMFPPDPAERFLLCTDGLCQVVSDAVLAAALGTHSEPRAAAEELIALAVAAGAEDDVTAVVVDLQADLARADERTVPRASLPKES</sequence>
<dbReference type="Gene3D" id="3.60.40.10">
    <property type="entry name" value="PPM-type phosphatase domain"/>
    <property type="match status" value="1"/>
</dbReference>
<gene>
    <name evidence="2" type="ORF">BCF44_12328</name>
</gene>
<dbReference type="SMART" id="SM00331">
    <property type="entry name" value="PP2C_SIG"/>
    <property type="match status" value="1"/>
</dbReference>
<dbReference type="PROSITE" id="PS51746">
    <property type="entry name" value="PPM_2"/>
    <property type="match status" value="1"/>
</dbReference>
<dbReference type="InterPro" id="IPR036457">
    <property type="entry name" value="PPM-type-like_dom_sf"/>
</dbReference>
<evidence type="ECO:0000313" key="3">
    <source>
        <dbReference type="Proteomes" id="UP000256269"/>
    </source>
</evidence>
<evidence type="ECO:0000259" key="1">
    <source>
        <dbReference type="PROSITE" id="PS51746"/>
    </source>
</evidence>
<dbReference type="Proteomes" id="UP000256269">
    <property type="component" value="Unassembled WGS sequence"/>
</dbReference>
<reference evidence="2 3" key="1">
    <citation type="submission" date="2018-08" db="EMBL/GenBank/DDBJ databases">
        <title>Genomic Encyclopedia of Archaeal and Bacterial Type Strains, Phase II (KMG-II): from individual species to whole genera.</title>
        <authorList>
            <person name="Goeker M."/>
        </authorList>
    </citation>
    <scope>NUCLEOTIDE SEQUENCE [LARGE SCALE GENOMIC DNA]</scope>
    <source>
        <strain evidence="2 3">DSM 45791</strain>
    </source>
</reference>
<dbReference type="PANTHER" id="PTHR47992">
    <property type="entry name" value="PROTEIN PHOSPHATASE"/>
    <property type="match status" value="1"/>
</dbReference>
<comment type="caution">
    <text evidence="2">The sequence shown here is derived from an EMBL/GenBank/DDBJ whole genome shotgun (WGS) entry which is preliminary data.</text>
</comment>
<dbReference type="AlphaFoldDB" id="A0A3E0GVI8"/>
<dbReference type="InterPro" id="IPR015655">
    <property type="entry name" value="PP2C"/>
</dbReference>
<keyword evidence="3" id="KW-1185">Reference proteome</keyword>
<proteinExistence type="predicted"/>
<organism evidence="2 3">
    <name type="scientific">Kutzneria buriramensis</name>
    <dbReference type="NCBI Taxonomy" id="1045776"/>
    <lineage>
        <taxon>Bacteria</taxon>
        <taxon>Bacillati</taxon>
        <taxon>Actinomycetota</taxon>
        <taxon>Actinomycetes</taxon>
        <taxon>Pseudonocardiales</taxon>
        <taxon>Pseudonocardiaceae</taxon>
        <taxon>Kutzneria</taxon>
    </lineage>
</organism>